<dbReference type="OrthoDB" id="2205812at2759"/>
<dbReference type="InterPro" id="IPR000477">
    <property type="entry name" value="RT_dom"/>
</dbReference>
<comment type="caution">
    <text evidence="2">The sequence shown here is derived from an EMBL/GenBank/DDBJ whole genome shotgun (WGS) entry which is preliminary data.</text>
</comment>
<keyword evidence="3" id="KW-1185">Reference proteome</keyword>
<dbReference type="PANTHER" id="PTHR33116:SF78">
    <property type="entry name" value="OS12G0587133 PROTEIN"/>
    <property type="match status" value="1"/>
</dbReference>
<gene>
    <name evidence="2" type="ORF">CVT24_007227</name>
</gene>
<evidence type="ECO:0000259" key="1">
    <source>
        <dbReference type="Pfam" id="PF00078"/>
    </source>
</evidence>
<dbReference type="AlphaFoldDB" id="A0A409YWR2"/>
<feature type="domain" description="Reverse transcriptase" evidence="1">
    <location>
        <begin position="69"/>
        <end position="156"/>
    </location>
</feature>
<evidence type="ECO:0000313" key="3">
    <source>
        <dbReference type="Proteomes" id="UP000284842"/>
    </source>
</evidence>
<proteinExistence type="predicted"/>
<accession>A0A409YWR2</accession>
<dbReference type="EMBL" id="NHTK01000461">
    <property type="protein sequence ID" value="PPR07432.1"/>
    <property type="molecule type" value="Genomic_DNA"/>
</dbReference>
<dbReference type="InParanoid" id="A0A409YWR2"/>
<name>A0A409YWR2_9AGAR</name>
<reference evidence="2 3" key="1">
    <citation type="journal article" date="2018" name="Evol. Lett.">
        <title>Horizontal gene cluster transfer increased hallucinogenic mushroom diversity.</title>
        <authorList>
            <person name="Reynolds H.T."/>
            <person name="Vijayakumar V."/>
            <person name="Gluck-Thaler E."/>
            <person name="Korotkin H.B."/>
            <person name="Matheny P.B."/>
            <person name="Slot J.C."/>
        </authorList>
    </citation>
    <scope>NUCLEOTIDE SEQUENCE [LARGE SCALE GENOMIC DNA]</scope>
    <source>
        <strain evidence="2 3">2629</strain>
    </source>
</reference>
<evidence type="ECO:0000313" key="2">
    <source>
        <dbReference type="EMBL" id="PPR07432.1"/>
    </source>
</evidence>
<sequence>MSSKDNTLPKTFFKDYLDLVSLDLVLADAKTFLIINGVTSKKFRGKWESLAERLRSSDLKGITLNNQDRIIASLFADDTTVYLSQIDDIHQLFDILKNWCKALGTKFNEQKTEIIPLGNEEQRTKLIEERKLPGNDTEIDPDLRIAKHSEAVRILGAWIGHKVDNEAIWNKTIDNINSTLQRWECSNLTQEGRHLITNMHIAGKTQYLARVQNMPKSIEKRLERITRNFMWGSKKTKYIPPVKTTILSKDKESGGQKVVDIAAQNNAIELRKLQLYITPERPKPKEAYTLNEILQRSAPGPEAYMDPKARTDFFQQSWQYGEMGKKRVPPFIKNMLKTAENKNLTLTAPIISKEAKENRKIWYHPSTKPNRRLPTEGKLARKCLRKKHKINTVGDMLALTQMNREEHG</sequence>
<organism evidence="2 3">
    <name type="scientific">Panaeolus cyanescens</name>
    <dbReference type="NCBI Taxonomy" id="181874"/>
    <lineage>
        <taxon>Eukaryota</taxon>
        <taxon>Fungi</taxon>
        <taxon>Dikarya</taxon>
        <taxon>Basidiomycota</taxon>
        <taxon>Agaricomycotina</taxon>
        <taxon>Agaricomycetes</taxon>
        <taxon>Agaricomycetidae</taxon>
        <taxon>Agaricales</taxon>
        <taxon>Agaricineae</taxon>
        <taxon>Galeropsidaceae</taxon>
        <taxon>Panaeolus</taxon>
    </lineage>
</organism>
<dbReference type="PANTHER" id="PTHR33116">
    <property type="entry name" value="REVERSE TRANSCRIPTASE ZINC-BINDING DOMAIN-CONTAINING PROTEIN-RELATED-RELATED"/>
    <property type="match status" value="1"/>
</dbReference>
<protein>
    <recommendedName>
        <fullName evidence="1">Reverse transcriptase domain-containing protein</fullName>
    </recommendedName>
</protein>
<dbReference type="Pfam" id="PF00078">
    <property type="entry name" value="RVT_1"/>
    <property type="match status" value="1"/>
</dbReference>
<dbReference type="Proteomes" id="UP000284842">
    <property type="component" value="Unassembled WGS sequence"/>
</dbReference>